<reference evidence="2" key="1">
    <citation type="submission" date="2020-05" db="EMBL/GenBank/DDBJ databases">
        <authorList>
            <person name="Chiriac C."/>
            <person name="Salcher M."/>
            <person name="Ghai R."/>
            <person name="Kavagutti S V."/>
        </authorList>
    </citation>
    <scope>NUCLEOTIDE SEQUENCE</scope>
</reference>
<organism evidence="2">
    <name type="scientific">freshwater metagenome</name>
    <dbReference type="NCBI Taxonomy" id="449393"/>
    <lineage>
        <taxon>unclassified sequences</taxon>
        <taxon>metagenomes</taxon>
        <taxon>ecological metagenomes</taxon>
    </lineage>
</organism>
<feature type="transmembrane region" description="Helical" evidence="1">
    <location>
        <begin position="28"/>
        <end position="48"/>
    </location>
</feature>
<accession>A0A6J6BUV9</accession>
<keyword evidence="1" id="KW-0472">Membrane</keyword>
<dbReference type="EMBL" id="CAEZSH010000091">
    <property type="protein sequence ID" value="CAB4542083.1"/>
    <property type="molecule type" value="Genomic_DNA"/>
</dbReference>
<evidence type="ECO:0000256" key="1">
    <source>
        <dbReference type="SAM" id="Phobius"/>
    </source>
</evidence>
<keyword evidence="1" id="KW-0812">Transmembrane</keyword>
<evidence type="ECO:0000313" key="2">
    <source>
        <dbReference type="EMBL" id="CAB4542083.1"/>
    </source>
</evidence>
<name>A0A6J6BUV9_9ZZZZ</name>
<gene>
    <name evidence="2" type="ORF">UFOPK1410_00756</name>
</gene>
<sequence length="74" mass="8280">MKNLVALLAATPTPEVDPAETWYSPGTVGFLLTFFVAGSAVLLILDMVRRVRRVRYRAEIQEKLAAEQQSKETD</sequence>
<dbReference type="AlphaFoldDB" id="A0A6J6BUV9"/>
<proteinExistence type="predicted"/>
<keyword evidence="1" id="KW-1133">Transmembrane helix</keyword>
<protein>
    <submittedName>
        <fullName evidence="2">Unannotated protein</fullName>
    </submittedName>
</protein>